<comment type="caution">
    <text evidence="2">The sequence shown here is derived from an EMBL/GenBank/DDBJ whole genome shotgun (WGS) entry which is preliminary data.</text>
</comment>
<protein>
    <submittedName>
        <fullName evidence="2">Uncharacterized protein</fullName>
    </submittedName>
</protein>
<evidence type="ECO:0000313" key="4">
    <source>
        <dbReference type="Proteomes" id="UP000631312"/>
    </source>
</evidence>
<dbReference type="Proteomes" id="UP000631312">
    <property type="component" value="Unassembled WGS sequence"/>
</dbReference>
<reference evidence="1 4" key="2">
    <citation type="submission" date="2021-01" db="EMBL/GenBank/DDBJ databases">
        <title>Whole genome shotgun sequence of Actinoplanes lobatus NBRC 12513.</title>
        <authorList>
            <person name="Komaki H."/>
            <person name="Tamura T."/>
        </authorList>
    </citation>
    <scope>NUCLEOTIDE SEQUENCE [LARGE SCALE GENOMIC DNA]</scope>
    <source>
        <strain evidence="1 4">NBRC 12513</strain>
    </source>
</reference>
<accession>A0A7W7MFK8</accession>
<name>A0A7W7MFK8_9ACTN</name>
<dbReference type="RefSeq" id="WP_188120934.1">
    <property type="nucleotide sequence ID" value="NZ_BOMP01000007.1"/>
</dbReference>
<organism evidence="2 3">
    <name type="scientific">Actinoplanes lobatus</name>
    <dbReference type="NCBI Taxonomy" id="113568"/>
    <lineage>
        <taxon>Bacteria</taxon>
        <taxon>Bacillati</taxon>
        <taxon>Actinomycetota</taxon>
        <taxon>Actinomycetes</taxon>
        <taxon>Micromonosporales</taxon>
        <taxon>Micromonosporaceae</taxon>
        <taxon>Actinoplanes</taxon>
    </lineage>
</organism>
<sequence>MSDPGANLVPPGLPDESLSNGFLNPIDLLNYVSPTAWINKGIEAATGFDVIGSFMEAVSGDWEAVWKFGEAMGHLADCMAELGIDVQQGMLQVDDSWDGNAADAAYLYFSNLAAGISGSQHDFRQIEDDYQKAALGAWQLANQLGNILQAIVDAWLIGLAAAGAGAALSATGAGAVAGYAVAGVQAVRIVKLINDASLKINSGGTAIMAIFAVPMTIAYRSGDLSDIKLPAAAYTTPGA</sequence>
<dbReference type="EMBL" id="JACHNC010000001">
    <property type="protein sequence ID" value="MBB4748444.1"/>
    <property type="molecule type" value="Genomic_DNA"/>
</dbReference>
<gene>
    <name evidence="1" type="ORF">Alo02nite_05520</name>
    <name evidence="2" type="ORF">BJ964_002605</name>
</gene>
<evidence type="ECO:0000313" key="1">
    <source>
        <dbReference type="EMBL" id="GIE37654.1"/>
    </source>
</evidence>
<reference evidence="2 3" key="1">
    <citation type="submission" date="2020-08" db="EMBL/GenBank/DDBJ databases">
        <title>Sequencing the genomes of 1000 actinobacteria strains.</title>
        <authorList>
            <person name="Klenk H.-P."/>
        </authorList>
    </citation>
    <scope>NUCLEOTIDE SEQUENCE [LARGE SCALE GENOMIC DNA]</scope>
    <source>
        <strain evidence="2 3">DSM 43150</strain>
    </source>
</reference>
<dbReference type="EMBL" id="BOMP01000007">
    <property type="protein sequence ID" value="GIE37654.1"/>
    <property type="molecule type" value="Genomic_DNA"/>
</dbReference>
<evidence type="ECO:0000313" key="2">
    <source>
        <dbReference type="EMBL" id="MBB4748444.1"/>
    </source>
</evidence>
<keyword evidence="4" id="KW-1185">Reference proteome</keyword>
<evidence type="ECO:0000313" key="3">
    <source>
        <dbReference type="Proteomes" id="UP000590511"/>
    </source>
</evidence>
<dbReference type="Proteomes" id="UP000590511">
    <property type="component" value="Unassembled WGS sequence"/>
</dbReference>
<proteinExistence type="predicted"/>
<dbReference type="AlphaFoldDB" id="A0A7W7MFK8"/>